<dbReference type="InterPro" id="IPR003653">
    <property type="entry name" value="Peptidase_C48_C"/>
</dbReference>
<dbReference type="Proteomes" id="UP000709295">
    <property type="component" value="Unassembled WGS sequence"/>
</dbReference>
<evidence type="ECO:0000313" key="5">
    <source>
        <dbReference type="Proteomes" id="UP000709295"/>
    </source>
</evidence>
<dbReference type="GO" id="GO:0008234">
    <property type="term" value="F:cysteine-type peptidase activity"/>
    <property type="evidence" value="ECO:0007669"/>
    <property type="project" value="InterPro"/>
</dbReference>
<dbReference type="AlphaFoldDB" id="A0A8J5MF43"/>
<evidence type="ECO:0000259" key="3">
    <source>
        <dbReference type="PROSITE" id="PS50600"/>
    </source>
</evidence>
<accession>A0A8J5MF43</accession>
<feature type="domain" description="Ubiquitin-like protease family profile" evidence="3">
    <location>
        <begin position="1"/>
        <end position="156"/>
    </location>
</feature>
<proteinExistence type="predicted"/>
<dbReference type="PROSITE" id="PS50600">
    <property type="entry name" value="ULP_PROTEASE"/>
    <property type="match status" value="1"/>
</dbReference>
<name>A0A8J5MF43_9STRA</name>
<gene>
    <name evidence="4" type="ORF">JG688_00011407</name>
</gene>
<keyword evidence="5" id="KW-1185">Reference proteome</keyword>
<protein>
    <recommendedName>
        <fullName evidence="3">Ubiquitin-like protease family profile domain-containing protein</fullName>
    </recommendedName>
</protein>
<dbReference type="EMBL" id="JAENGY010000798">
    <property type="protein sequence ID" value="KAG6956469.1"/>
    <property type="molecule type" value="Genomic_DNA"/>
</dbReference>
<evidence type="ECO:0000256" key="2">
    <source>
        <dbReference type="ARBA" id="ARBA00022801"/>
    </source>
</evidence>
<keyword evidence="2" id="KW-0378">Hydrolase</keyword>
<sequence length="187" mass="20942">MVGSLARDKMLNDLVIDFSIRYICSTLGEIYPLNSFALTMGCPNPPKTLVSIFHYVLLPVHLSGIHWGVIITRLAYKQDQPCITPYYYEPLCDKDYQATKLLPCLKTVATFLRDCHDETMPTSEFPSESVGVWLDTPKQPDGTSCGVLCIAQVYAMLKVNFRLTSAAIPGADYPDATRSDYKIEQAY</sequence>
<dbReference type="GO" id="GO:0006508">
    <property type="term" value="P:proteolysis"/>
    <property type="evidence" value="ECO:0007669"/>
    <property type="project" value="UniProtKB-KW"/>
</dbReference>
<keyword evidence="1" id="KW-0645">Protease</keyword>
<organism evidence="4 5">
    <name type="scientific">Phytophthora aleatoria</name>
    <dbReference type="NCBI Taxonomy" id="2496075"/>
    <lineage>
        <taxon>Eukaryota</taxon>
        <taxon>Sar</taxon>
        <taxon>Stramenopiles</taxon>
        <taxon>Oomycota</taxon>
        <taxon>Peronosporomycetes</taxon>
        <taxon>Peronosporales</taxon>
        <taxon>Peronosporaceae</taxon>
        <taxon>Phytophthora</taxon>
    </lineage>
</organism>
<evidence type="ECO:0000256" key="1">
    <source>
        <dbReference type="ARBA" id="ARBA00022670"/>
    </source>
</evidence>
<evidence type="ECO:0000313" key="4">
    <source>
        <dbReference type="EMBL" id="KAG6956469.1"/>
    </source>
</evidence>
<reference evidence="4" key="1">
    <citation type="submission" date="2021-01" db="EMBL/GenBank/DDBJ databases">
        <title>Phytophthora aleatoria, a newly-described species from Pinus radiata is distinct from Phytophthora cactorum isolates based on comparative genomics.</title>
        <authorList>
            <person name="Mcdougal R."/>
            <person name="Panda P."/>
            <person name="Williams N."/>
            <person name="Studholme D.J."/>
        </authorList>
    </citation>
    <scope>NUCLEOTIDE SEQUENCE</scope>
    <source>
        <strain evidence="4">NZFS 4037</strain>
    </source>
</reference>
<comment type="caution">
    <text evidence="4">The sequence shown here is derived from an EMBL/GenBank/DDBJ whole genome shotgun (WGS) entry which is preliminary data.</text>
</comment>